<evidence type="ECO:0000313" key="8">
    <source>
        <dbReference type="EMBL" id="TEB08868.1"/>
    </source>
</evidence>
<evidence type="ECO:0000256" key="1">
    <source>
        <dbReference type="ARBA" id="ARBA00004651"/>
    </source>
</evidence>
<sequence length="443" mass="48475">MLKTTGKRRWVIVFLLAFGVIVNYFDRTNLSVAGTLMSKEFNLSPAQMGILFSSFIWTYALLQFPVGAMLDKIGVKWVIRVATAIWTIATYMTAVVSGFGLILLSRLLLGASEAPCFPANAKATGYWFPKHERARAIALFDSESKLANAIGVAFVSLVVAQWGWRGGFYVTALLSLLYTVMFWAIYRDPKEDKKLSKEEYDYIVEGGAQAEGQASGSFISNVGYLLKQRKVWGVIIGYGAYGYAWYLFLTWLPNYLATQMHMSLIKTGWYASIPWFVGFLTELTISGWLVDRLVTKGYNPMLVRKVMLVVGMMLGLAVIGAAFTTNPNVAVTYISIALGGLVVTSGIAFQIPTFIAPKGTTGTMMGLLTFGNSGMGILAPIITGFIVGATGSFAMAFIVAGIVLFIGILSYVFLLTDLDPIPDQDQVNMKQLAGQNKNIKFSS</sequence>
<keyword evidence="5 6" id="KW-0472">Membrane</keyword>
<dbReference type="CDD" id="cd17319">
    <property type="entry name" value="MFS_ExuT_GudP_like"/>
    <property type="match status" value="1"/>
</dbReference>
<feature type="transmembrane region" description="Helical" evidence="6">
    <location>
        <begin position="45"/>
        <end position="66"/>
    </location>
</feature>
<feature type="transmembrane region" description="Helical" evidence="6">
    <location>
        <begin position="269"/>
        <end position="290"/>
    </location>
</feature>
<feature type="transmembrane region" description="Helical" evidence="6">
    <location>
        <begin position="367"/>
        <end position="387"/>
    </location>
</feature>
<feature type="transmembrane region" description="Helical" evidence="6">
    <location>
        <begin position="231"/>
        <end position="249"/>
    </location>
</feature>
<gene>
    <name evidence="8" type="primary">dgoT</name>
    <name evidence="8" type="ORF">Pmgp_03568</name>
</gene>
<evidence type="ECO:0000256" key="5">
    <source>
        <dbReference type="ARBA" id="ARBA00023136"/>
    </source>
</evidence>
<keyword evidence="2" id="KW-0813">Transport</keyword>
<comment type="caution">
    <text evidence="8">The sequence shown here is derived from an EMBL/GenBank/DDBJ whole genome shotgun (WGS) entry which is preliminary data.</text>
</comment>
<feature type="transmembrane region" description="Helical" evidence="6">
    <location>
        <begin position="302"/>
        <end position="324"/>
    </location>
</feature>
<dbReference type="PROSITE" id="PS50850">
    <property type="entry name" value="MFS"/>
    <property type="match status" value="1"/>
</dbReference>
<reference evidence="8 9" key="1">
    <citation type="journal article" date="2018" name="Environ. Microbiol.">
        <title>Novel energy conservation strategies and behaviour of Pelotomaculum schinkii driving syntrophic propionate catabolism.</title>
        <authorList>
            <person name="Hidalgo-Ahumada C.A.P."/>
            <person name="Nobu M.K."/>
            <person name="Narihiro T."/>
            <person name="Tamaki H."/>
            <person name="Liu W.T."/>
            <person name="Kamagata Y."/>
            <person name="Stams A.J.M."/>
            <person name="Imachi H."/>
            <person name="Sousa D.Z."/>
        </authorList>
    </citation>
    <scope>NUCLEOTIDE SEQUENCE [LARGE SCALE GENOMIC DNA]</scope>
    <source>
        <strain evidence="8 9">MGP</strain>
    </source>
</reference>
<feature type="domain" description="Major facilitator superfamily (MFS) profile" evidence="7">
    <location>
        <begin position="12"/>
        <end position="419"/>
    </location>
</feature>
<feature type="transmembrane region" description="Helical" evidence="6">
    <location>
        <begin position="78"/>
        <end position="104"/>
    </location>
</feature>
<feature type="transmembrane region" description="Helical" evidence="6">
    <location>
        <begin position="9"/>
        <end position="25"/>
    </location>
</feature>
<name>A0A4Y7RIN4_9FIRM</name>
<evidence type="ECO:0000256" key="6">
    <source>
        <dbReference type="SAM" id="Phobius"/>
    </source>
</evidence>
<dbReference type="EMBL" id="QFFZ01000072">
    <property type="protein sequence ID" value="TEB08868.1"/>
    <property type="molecule type" value="Genomic_DNA"/>
</dbReference>
<keyword evidence="9" id="KW-1185">Reference proteome</keyword>
<evidence type="ECO:0000313" key="9">
    <source>
        <dbReference type="Proteomes" id="UP000297597"/>
    </source>
</evidence>
<dbReference type="PANTHER" id="PTHR11662:SF399">
    <property type="entry name" value="FI19708P1-RELATED"/>
    <property type="match status" value="1"/>
</dbReference>
<dbReference type="GO" id="GO:0005886">
    <property type="term" value="C:plasma membrane"/>
    <property type="evidence" value="ECO:0007669"/>
    <property type="project" value="UniProtKB-SubCell"/>
</dbReference>
<dbReference type="InterPro" id="IPR011701">
    <property type="entry name" value="MFS"/>
</dbReference>
<dbReference type="Proteomes" id="UP000297597">
    <property type="component" value="Unassembled WGS sequence"/>
</dbReference>
<dbReference type="OrthoDB" id="6360at2"/>
<dbReference type="InterPro" id="IPR036259">
    <property type="entry name" value="MFS_trans_sf"/>
</dbReference>
<dbReference type="SUPFAM" id="SSF103473">
    <property type="entry name" value="MFS general substrate transporter"/>
    <property type="match status" value="1"/>
</dbReference>
<accession>A0A4Y7RIN4</accession>
<keyword evidence="4 6" id="KW-1133">Transmembrane helix</keyword>
<dbReference type="Pfam" id="PF07690">
    <property type="entry name" value="MFS_1"/>
    <property type="match status" value="1"/>
</dbReference>
<keyword evidence="3 6" id="KW-0812">Transmembrane</keyword>
<feature type="transmembrane region" description="Helical" evidence="6">
    <location>
        <begin position="330"/>
        <end position="355"/>
    </location>
</feature>
<evidence type="ECO:0000256" key="3">
    <source>
        <dbReference type="ARBA" id="ARBA00022692"/>
    </source>
</evidence>
<dbReference type="InterPro" id="IPR020846">
    <property type="entry name" value="MFS_dom"/>
</dbReference>
<dbReference type="PANTHER" id="PTHR11662">
    <property type="entry name" value="SOLUTE CARRIER FAMILY 17"/>
    <property type="match status" value="1"/>
</dbReference>
<organism evidence="8 9">
    <name type="scientific">Pelotomaculum propionicicum</name>
    <dbReference type="NCBI Taxonomy" id="258475"/>
    <lineage>
        <taxon>Bacteria</taxon>
        <taxon>Bacillati</taxon>
        <taxon>Bacillota</taxon>
        <taxon>Clostridia</taxon>
        <taxon>Eubacteriales</taxon>
        <taxon>Desulfotomaculaceae</taxon>
        <taxon>Pelotomaculum</taxon>
    </lineage>
</organism>
<feature type="transmembrane region" description="Helical" evidence="6">
    <location>
        <begin position="166"/>
        <end position="186"/>
    </location>
</feature>
<protein>
    <submittedName>
        <fullName evidence="8">D-galactonate transporter</fullName>
    </submittedName>
</protein>
<proteinExistence type="predicted"/>
<feature type="transmembrane region" description="Helical" evidence="6">
    <location>
        <begin position="393"/>
        <end position="414"/>
    </location>
</feature>
<evidence type="ECO:0000259" key="7">
    <source>
        <dbReference type="PROSITE" id="PS50850"/>
    </source>
</evidence>
<comment type="subcellular location">
    <subcellularLocation>
        <location evidence="1">Cell membrane</location>
        <topology evidence="1">Multi-pass membrane protein</topology>
    </subcellularLocation>
</comment>
<evidence type="ECO:0000256" key="4">
    <source>
        <dbReference type="ARBA" id="ARBA00022989"/>
    </source>
</evidence>
<dbReference type="RefSeq" id="WP_134215839.1">
    <property type="nucleotide sequence ID" value="NZ_QFFZ01000072.1"/>
</dbReference>
<evidence type="ECO:0000256" key="2">
    <source>
        <dbReference type="ARBA" id="ARBA00022448"/>
    </source>
</evidence>
<dbReference type="InterPro" id="IPR050382">
    <property type="entry name" value="MFS_Na/Anion_cotransporter"/>
</dbReference>
<dbReference type="AlphaFoldDB" id="A0A4Y7RIN4"/>
<dbReference type="GO" id="GO:0022857">
    <property type="term" value="F:transmembrane transporter activity"/>
    <property type="evidence" value="ECO:0007669"/>
    <property type="project" value="InterPro"/>
</dbReference>
<dbReference type="Gene3D" id="1.20.1250.20">
    <property type="entry name" value="MFS general substrate transporter like domains"/>
    <property type="match status" value="2"/>
</dbReference>